<comment type="caution">
    <text evidence="2">The sequence shown here is derived from an EMBL/GenBank/DDBJ whole genome shotgun (WGS) entry which is preliminary data.</text>
</comment>
<name>A0A4S4B492_9RHOO</name>
<reference evidence="2 3" key="1">
    <citation type="submission" date="2019-04" db="EMBL/GenBank/DDBJ databases">
        <title>Azoarcus nasutitermitis sp. nov. isolated from termite nest.</title>
        <authorList>
            <person name="Lin S.-Y."/>
            <person name="Hameed A."/>
            <person name="Hsu Y.-H."/>
            <person name="Young C.-C."/>
        </authorList>
    </citation>
    <scope>NUCLEOTIDE SEQUENCE [LARGE SCALE GENOMIC DNA]</scope>
    <source>
        <strain evidence="2 3">CC-YHH838</strain>
    </source>
</reference>
<accession>A0A4S4B492</accession>
<protein>
    <submittedName>
        <fullName evidence="2">Uncharacterized protein</fullName>
    </submittedName>
</protein>
<proteinExistence type="predicted"/>
<keyword evidence="3" id="KW-1185">Reference proteome</keyword>
<sequence>MNLATLPGPGDEATWPAYTGHPNDPRAPDDEGRDAAIEERAAELLTAPGFTPFNPANLCEALCETGDPQIEPLCRLLAEGDTAAAGEALARLARGYWEPIARKEAERQIDAEADSACRRCRGRGCRRCEAD</sequence>
<dbReference type="Proteomes" id="UP000308430">
    <property type="component" value="Unassembled WGS sequence"/>
</dbReference>
<evidence type="ECO:0000256" key="1">
    <source>
        <dbReference type="SAM" id="MobiDB-lite"/>
    </source>
</evidence>
<dbReference type="OrthoDB" id="9152906at2"/>
<dbReference type="RefSeq" id="WP_136346909.1">
    <property type="nucleotide sequence ID" value="NZ_SSOC01000001.1"/>
</dbReference>
<organism evidence="2 3">
    <name type="scientific">Pseudothauera nasutitermitis</name>
    <dbReference type="NCBI Taxonomy" id="2565930"/>
    <lineage>
        <taxon>Bacteria</taxon>
        <taxon>Pseudomonadati</taxon>
        <taxon>Pseudomonadota</taxon>
        <taxon>Betaproteobacteria</taxon>
        <taxon>Rhodocyclales</taxon>
        <taxon>Zoogloeaceae</taxon>
        <taxon>Pseudothauera</taxon>
    </lineage>
</organism>
<dbReference type="AlphaFoldDB" id="A0A4S4B492"/>
<evidence type="ECO:0000313" key="3">
    <source>
        <dbReference type="Proteomes" id="UP000308430"/>
    </source>
</evidence>
<feature type="compositionally biased region" description="Basic and acidic residues" evidence="1">
    <location>
        <begin position="23"/>
        <end position="33"/>
    </location>
</feature>
<feature type="region of interest" description="Disordered" evidence="1">
    <location>
        <begin position="1"/>
        <end position="33"/>
    </location>
</feature>
<gene>
    <name evidence="2" type="ORF">E6C76_03840</name>
</gene>
<dbReference type="EMBL" id="SSOC01000001">
    <property type="protein sequence ID" value="THF67502.1"/>
    <property type="molecule type" value="Genomic_DNA"/>
</dbReference>
<evidence type="ECO:0000313" key="2">
    <source>
        <dbReference type="EMBL" id="THF67502.1"/>
    </source>
</evidence>